<feature type="transmembrane region" description="Helical" evidence="6">
    <location>
        <begin position="142"/>
        <end position="165"/>
    </location>
</feature>
<feature type="transmembrane region" description="Helical" evidence="6">
    <location>
        <begin position="62"/>
        <end position="85"/>
    </location>
</feature>
<dbReference type="KEGG" id="tre:TRIREDRAFT_121990"/>
<evidence type="ECO:0000256" key="3">
    <source>
        <dbReference type="ARBA" id="ARBA00022989"/>
    </source>
</evidence>
<proteinExistence type="inferred from homology"/>
<accession>G0RKQ3</accession>
<dbReference type="HOGENOM" id="CLU_028200_12_8_1"/>
<dbReference type="GeneID" id="18483293"/>
<keyword evidence="2 6" id="KW-0812">Transmembrane</keyword>
<feature type="domain" description="Rhodopsin" evidence="7">
    <location>
        <begin position="47"/>
        <end position="283"/>
    </location>
</feature>
<dbReference type="InterPro" id="IPR049326">
    <property type="entry name" value="Rhodopsin_dom_fungi"/>
</dbReference>
<evidence type="ECO:0000313" key="8">
    <source>
        <dbReference type="EMBL" id="EGR48359.1"/>
    </source>
</evidence>
<dbReference type="EMBL" id="GL985065">
    <property type="protein sequence ID" value="EGR48359.1"/>
    <property type="molecule type" value="Genomic_DNA"/>
</dbReference>
<dbReference type="PANTHER" id="PTHR33048:SF158">
    <property type="entry name" value="MEMBRANE PROTEIN PTH11-LIKE, PUTATIVE-RELATED"/>
    <property type="match status" value="1"/>
</dbReference>
<dbReference type="OrthoDB" id="5342292at2759"/>
<name>G0RKQ3_HYPJQ</name>
<dbReference type="eggNOG" id="ENOG502SQH5">
    <property type="taxonomic scope" value="Eukaryota"/>
</dbReference>
<comment type="similarity">
    <text evidence="5">Belongs to the SAT4 family.</text>
</comment>
<reference evidence="8 9" key="1">
    <citation type="journal article" date="2008" name="Nat. Biotechnol.">
        <title>Genome sequencing and analysis of the biomass-degrading fungus Trichoderma reesei (syn. Hypocrea jecorina).</title>
        <authorList>
            <person name="Martinez D."/>
            <person name="Berka R.M."/>
            <person name="Henrissat B."/>
            <person name="Saloheimo M."/>
            <person name="Arvas M."/>
            <person name="Baker S.E."/>
            <person name="Chapman J."/>
            <person name="Chertkov O."/>
            <person name="Coutinho P.M."/>
            <person name="Cullen D."/>
            <person name="Danchin E.G."/>
            <person name="Grigoriev I.V."/>
            <person name="Harris P."/>
            <person name="Jackson M."/>
            <person name="Kubicek C.P."/>
            <person name="Han C.S."/>
            <person name="Ho I."/>
            <person name="Larrondo L.F."/>
            <person name="de Leon A.L."/>
            <person name="Magnuson J.K."/>
            <person name="Merino S."/>
            <person name="Misra M."/>
            <person name="Nelson B."/>
            <person name="Putnam N."/>
            <person name="Robbertse B."/>
            <person name="Salamov A.A."/>
            <person name="Schmoll M."/>
            <person name="Terry A."/>
            <person name="Thayer N."/>
            <person name="Westerholm-Parvinen A."/>
            <person name="Schoch C.L."/>
            <person name="Yao J."/>
            <person name="Barabote R."/>
            <person name="Nelson M.A."/>
            <person name="Detter C."/>
            <person name="Bruce D."/>
            <person name="Kuske C.R."/>
            <person name="Xie G."/>
            <person name="Richardson P."/>
            <person name="Rokhsar D.S."/>
            <person name="Lucas S.M."/>
            <person name="Rubin E.M."/>
            <person name="Dunn-Coleman N."/>
            <person name="Ward M."/>
            <person name="Brettin T.S."/>
        </authorList>
    </citation>
    <scope>NUCLEOTIDE SEQUENCE [LARGE SCALE GENOMIC DNA]</scope>
    <source>
        <strain evidence="8 9">QM6a</strain>
    </source>
</reference>
<feature type="transmembrane region" description="Helical" evidence="6">
    <location>
        <begin position="223"/>
        <end position="241"/>
    </location>
</feature>
<dbReference type="Proteomes" id="UP000008984">
    <property type="component" value="Unassembled WGS sequence"/>
</dbReference>
<dbReference type="Pfam" id="PF20684">
    <property type="entry name" value="Fung_rhodopsin"/>
    <property type="match status" value="1"/>
</dbReference>
<dbReference type="VEuPathDB" id="FungiDB:TRIREDRAFT_121990"/>
<sequence>MTSQWLVGGMPPPPGVEPNFIDPYDHMSENIALHSTLLTITTLAVGMRLYTRAIITKAKLGVDDYFCVISYCLVVGFSVFMFLCYNKGIGRHLWNVPVQYVVDMLKFFTIGSYIYLLASGCVKLTFLFFYYRIFAGSTRMRYLIIAGIVLTFGFTTSLFFGTVFSCIPVERAWNPTVPGHCLNPIYLPYVSGISSSALDLYTLVLPVPVVVGLNMDLKRKLKVVAVFGIGLFACAASLVRLGMTPILRSNPDASWNLSWMAVWATVEINVGLTCACLMLLPAFLNHVLEGPIMDSMSRLFSGAFGRISGRRTQESKSPIGGHDTWVPYVQQRDSDSQFKGINSHQMTKKAAIFTSEVFCLPFCVHDHFLEAWVYF</sequence>
<organism evidence="9">
    <name type="scientific">Hypocrea jecorina (strain QM6a)</name>
    <name type="common">Trichoderma reesei</name>
    <dbReference type="NCBI Taxonomy" id="431241"/>
    <lineage>
        <taxon>Eukaryota</taxon>
        <taxon>Fungi</taxon>
        <taxon>Dikarya</taxon>
        <taxon>Ascomycota</taxon>
        <taxon>Pezizomycotina</taxon>
        <taxon>Sordariomycetes</taxon>
        <taxon>Hypocreomycetidae</taxon>
        <taxon>Hypocreales</taxon>
        <taxon>Hypocreaceae</taxon>
        <taxon>Trichoderma</taxon>
    </lineage>
</organism>
<evidence type="ECO:0000256" key="1">
    <source>
        <dbReference type="ARBA" id="ARBA00004141"/>
    </source>
</evidence>
<evidence type="ECO:0000256" key="6">
    <source>
        <dbReference type="SAM" id="Phobius"/>
    </source>
</evidence>
<dbReference type="InterPro" id="IPR052337">
    <property type="entry name" value="SAT4-like"/>
</dbReference>
<comment type="subcellular location">
    <subcellularLocation>
        <location evidence="1">Membrane</location>
        <topology evidence="1">Multi-pass membrane protein</topology>
    </subcellularLocation>
</comment>
<evidence type="ECO:0000256" key="4">
    <source>
        <dbReference type="ARBA" id="ARBA00023136"/>
    </source>
</evidence>
<evidence type="ECO:0000313" key="9">
    <source>
        <dbReference type="Proteomes" id="UP000008984"/>
    </source>
</evidence>
<feature type="transmembrane region" description="Helical" evidence="6">
    <location>
        <begin position="31"/>
        <end position="50"/>
    </location>
</feature>
<keyword evidence="9" id="KW-1185">Reference proteome</keyword>
<evidence type="ECO:0000256" key="5">
    <source>
        <dbReference type="ARBA" id="ARBA00038359"/>
    </source>
</evidence>
<keyword evidence="3 6" id="KW-1133">Transmembrane helix</keyword>
<evidence type="ECO:0000256" key="2">
    <source>
        <dbReference type="ARBA" id="ARBA00022692"/>
    </source>
</evidence>
<feature type="transmembrane region" description="Helical" evidence="6">
    <location>
        <begin position="105"/>
        <end position="130"/>
    </location>
</feature>
<keyword evidence="4 6" id="KW-0472">Membrane</keyword>
<evidence type="ECO:0000259" key="7">
    <source>
        <dbReference type="Pfam" id="PF20684"/>
    </source>
</evidence>
<dbReference type="PANTHER" id="PTHR33048">
    <property type="entry name" value="PTH11-LIKE INTEGRAL MEMBRANE PROTEIN (AFU_ORTHOLOGUE AFUA_5G11245)"/>
    <property type="match status" value="1"/>
</dbReference>
<dbReference type="AlphaFoldDB" id="G0RKQ3"/>
<protein>
    <submittedName>
        <fullName evidence="8">GPCR, PTH11-type</fullName>
    </submittedName>
</protein>
<gene>
    <name evidence="8" type="ORF">TRIREDRAFT_121990</name>
</gene>
<feature type="transmembrane region" description="Helical" evidence="6">
    <location>
        <begin position="185"/>
        <end position="211"/>
    </location>
</feature>
<dbReference type="GO" id="GO:0016020">
    <property type="term" value="C:membrane"/>
    <property type="evidence" value="ECO:0007669"/>
    <property type="project" value="UniProtKB-SubCell"/>
</dbReference>
<dbReference type="RefSeq" id="XP_006965767.1">
    <property type="nucleotide sequence ID" value="XM_006965705.1"/>
</dbReference>
<feature type="transmembrane region" description="Helical" evidence="6">
    <location>
        <begin position="261"/>
        <end position="288"/>
    </location>
</feature>